<dbReference type="KEGG" id="pmad:BAY61_03795"/>
<gene>
    <name evidence="1" type="ORF">SAMN05421630_114144</name>
</gene>
<dbReference type="RefSeq" id="WP_091810515.1">
    <property type="nucleotide sequence ID" value="NZ_CP016353.1"/>
</dbReference>
<evidence type="ECO:0000313" key="1">
    <source>
        <dbReference type="EMBL" id="SDD92296.1"/>
    </source>
</evidence>
<protein>
    <submittedName>
        <fullName evidence="1">Uncharacterized protein</fullName>
    </submittedName>
</protein>
<dbReference type="OrthoDB" id="4562539at2"/>
<organism evidence="1 2">
    <name type="scientific">Prauserella marina</name>
    <dbReference type="NCBI Taxonomy" id="530584"/>
    <lineage>
        <taxon>Bacteria</taxon>
        <taxon>Bacillati</taxon>
        <taxon>Actinomycetota</taxon>
        <taxon>Actinomycetes</taxon>
        <taxon>Pseudonocardiales</taxon>
        <taxon>Pseudonocardiaceae</taxon>
        <taxon>Prauserella</taxon>
    </lineage>
</organism>
<reference evidence="1 2" key="1">
    <citation type="submission" date="2016-10" db="EMBL/GenBank/DDBJ databases">
        <authorList>
            <person name="de Groot N.N."/>
        </authorList>
    </citation>
    <scope>NUCLEOTIDE SEQUENCE [LARGE SCALE GENOMIC DNA]</scope>
    <source>
        <strain evidence="1 2">CGMCC 4.5506</strain>
    </source>
</reference>
<keyword evidence="2" id="KW-1185">Reference proteome</keyword>
<proteinExistence type="predicted"/>
<name>A0A222VK08_9PSEU</name>
<sequence length="130" mass="13105">MAAHAINDPASGGGSFQADPGRLAVLAADFAGFAERAEDISTRLRAALVDRPWGTDEAGQRFADEHTGPVADTLDRIDTIEAGLAETGETLAVAAAAYRDADGSAAIEVADIVGAAEGGMKKPGDPGRAG</sequence>
<dbReference type="Gene3D" id="1.10.287.1060">
    <property type="entry name" value="ESAT-6-like"/>
    <property type="match status" value="1"/>
</dbReference>
<evidence type="ECO:0000313" key="2">
    <source>
        <dbReference type="Proteomes" id="UP000199494"/>
    </source>
</evidence>
<dbReference type="Proteomes" id="UP000199494">
    <property type="component" value="Unassembled WGS sequence"/>
</dbReference>
<accession>A0A222VK08</accession>
<dbReference type="EMBL" id="FMZE01000014">
    <property type="protein sequence ID" value="SDD92296.1"/>
    <property type="molecule type" value="Genomic_DNA"/>
</dbReference>
<dbReference type="STRING" id="530584.SAMN05421630_114144"/>
<dbReference type="AlphaFoldDB" id="A0A222VK08"/>